<proteinExistence type="predicted"/>
<gene>
    <name evidence="1" type="ORF">SDC9_107310</name>
</gene>
<protein>
    <submittedName>
        <fullName evidence="1">Uncharacterized protein</fullName>
    </submittedName>
</protein>
<name>A0A645B4V3_9ZZZZ</name>
<evidence type="ECO:0000313" key="1">
    <source>
        <dbReference type="EMBL" id="MPM60459.1"/>
    </source>
</evidence>
<accession>A0A645B4V3</accession>
<organism evidence="1">
    <name type="scientific">bioreactor metagenome</name>
    <dbReference type="NCBI Taxonomy" id="1076179"/>
    <lineage>
        <taxon>unclassified sequences</taxon>
        <taxon>metagenomes</taxon>
        <taxon>ecological metagenomes</taxon>
    </lineage>
</organism>
<comment type="caution">
    <text evidence="1">The sequence shown here is derived from an EMBL/GenBank/DDBJ whole genome shotgun (WGS) entry which is preliminary data.</text>
</comment>
<sequence>MTDFIVDARASRVLVPLETDLFADGASRLYARLHKVVDLHRSQTRLDETAQFLMDSRQNCAGLFHCLNFAIRF</sequence>
<dbReference type="AlphaFoldDB" id="A0A645B4V3"/>
<reference evidence="1" key="1">
    <citation type="submission" date="2019-08" db="EMBL/GenBank/DDBJ databases">
        <authorList>
            <person name="Kucharzyk K."/>
            <person name="Murdoch R.W."/>
            <person name="Higgins S."/>
            <person name="Loffler F."/>
        </authorList>
    </citation>
    <scope>NUCLEOTIDE SEQUENCE</scope>
</reference>
<dbReference type="EMBL" id="VSSQ01017812">
    <property type="protein sequence ID" value="MPM60459.1"/>
    <property type="molecule type" value="Genomic_DNA"/>
</dbReference>